<dbReference type="InterPro" id="IPR018062">
    <property type="entry name" value="HTH_AraC-typ_CS"/>
</dbReference>
<dbReference type="RefSeq" id="WP_094267130.1">
    <property type="nucleotide sequence ID" value="NZ_NOIH01000003.1"/>
</dbReference>
<evidence type="ECO:0000259" key="5">
    <source>
        <dbReference type="PROSITE" id="PS01124"/>
    </source>
</evidence>
<protein>
    <submittedName>
        <fullName evidence="6">AraC family transcriptional regulator</fullName>
    </submittedName>
</protein>
<dbReference type="InterPro" id="IPR009057">
    <property type="entry name" value="Homeodomain-like_sf"/>
</dbReference>
<dbReference type="Proteomes" id="UP000215181">
    <property type="component" value="Unassembled WGS sequence"/>
</dbReference>
<keyword evidence="3" id="KW-0804">Transcription</keyword>
<dbReference type="SMART" id="SM00342">
    <property type="entry name" value="HTH_ARAC"/>
    <property type="match status" value="1"/>
</dbReference>
<evidence type="ECO:0000256" key="4">
    <source>
        <dbReference type="SAM" id="MobiDB-lite"/>
    </source>
</evidence>
<dbReference type="EMBL" id="NOIH01000003">
    <property type="protein sequence ID" value="OYD55294.1"/>
    <property type="molecule type" value="Genomic_DNA"/>
</dbReference>
<evidence type="ECO:0000256" key="2">
    <source>
        <dbReference type="ARBA" id="ARBA00023125"/>
    </source>
</evidence>
<reference evidence="6 7" key="1">
    <citation type="submission" date="2017-07" db="EMBL/GenBank/DDBJ databases">
        <title>Thauera sp. KNDSS-Mac4 genome sequence and assembly.</title>
        <authorList>
            <person name="Mayilraj S."/>
        </authorList>
    </citation>
    <scope>NUCLEOTIDE SEQUENCE [LARGE SCALE GENOMIC DNA]</scope>
    <source>
        <strain evidence="6 7">KNDSS-Mac4</strain>
    </source>
</reference>
<dbReference type="PROSITE" id="PS00041">
    <property type="entry name" value="HTH_ARAC_FAMILY_1"/>
    <property type="match status" value="1"/>
</dbReference>
<evidence type="ECO:0000313" key="6">
    <source>
        <dbReference type="EMBL" id="OYD55294.1"/>
    </source>
</evidence>
<dbReference type="SUPFAM" id="SSF46689">
    <property type="entry name" value="Homeodomain-like"/>
    <property type="match status" value="2"/>
</dbReference>
<dbReference type="Pfam" id="PF12852">
    <property type="entry name" value="Cupin_6"/>
    <property type="match status" value="1"/>
</dbReference>
<dbReference type="GO" id="GO:0043565">
    <property type="term" value="F:sequence-specific DNA binding"/>
    <property type="evidence" value="ECO:0007669"/>
    <property type="project" value="InterPro"/>
</dbReference>
<gene>
    <name evidence="6" type="ORF">CGK74_03605</name>
</gene>
<dbReference type="PRINTS" id="PR00032">
    <property type="entry name" value="HTHARAC"/>
</dbReference>
<dbReference type="InterPro" id="IPR018060">
    <property type="entry name" value="HTH_AraC"/>
</dbReference>
<dbReference type="InterPro" id="IPR032783">
    <property type="entry name" value="AraC_lig"/>
</dbReference>
<keyword evidence="7" id="KW-1185">Reference proteome</keyword>
<keyword evidence="2" id="KW-0238">DNA-binding</keyword>
<dbReference type="Gene3D" id="1.10.10.60">
    <property type="entry name" value="Homeodomain-like"/>
    <property type="match status" value="2"/>
</dbReference>
<dbReference type="GO" id="GO:0003700">
    <property type="term" value="F:DNA-binding transcription factor activity"/>
    <property type="evidence" value="ECO:0007669"/>
    <property type="project" value="InterPro"/>
</dbReference>
<dbReference type="OrthoDB" id="9789899at2"/>
<dbReference type="Pfam" id="PF12833">
    <property type="entry name" value="HTH_18"/>
    <property type="match status" value="1"/>
</dbReference>
<dbReference type="InterPro" id="IPR020449">
    <property type="entry name" value="Tscrpt_reg_AraC-type_HTH"/>
</dbReference>
<dbReference type="PANTHER" id="PTHR11019">
    <property type="entry name" value="HTH-TYPE TRANSCRIPTIONAL REGULATOR NIMR"/>
    <property type="match status" value="1"/>
</dbReference>
<comment type="caution">
    <text evidence="6">The sequence shown here is derived from an EMBL/GenBank/DDBJ whole genome shotgun (WGS) entry which is preliminary data.</text>
</comment>
<evidence type="ECO:0000256" key="1">
    <source>
        <dbReference type="ARBA" id="ARBA00023015"/>
    </source>
</evidence>
<evidence type="ECO:0000256" key="3">
    <source>
        <dbReference type="ARBA" id="ARBA00023163"/>
    </source>
</evidence>
<dbReference type="AlphaFoldDB" id="A0A235F1Y2"/>
<accession>A0A235F1Y2</accession>
<feature type="domain" description="HTH araC/xylS-type" evidence="5">
    <location>
        <begin position="231"/>
        <end position="329"/>
    </location>
</feature>
<organism evidence="6 7">
    <name type="scientific">Thauera propionica</name>
    <dbReference type="NCBI Taxonomy" id="2019431"/>
    <lineage>
        <taxon>Bacteria</taxon>
        <taxon>Pseudomonadati</taxon>
        <taxon>Pseudomonadota</taxon>
        <taxon>Betaproteobacteria</taxon>
        <taxon>Rhodocyclales</taxon>
        <taxon>Zoogloeaceae</taxon>
        <taxon>Thauera</taxon>
    </lineage>
</organism>
<feature type="region of interest" description="Disordered" evidence="4">
    <location>
        <begin position="330"/>
        <end position="355"/>
    </location>
</feature>
<dbReference type="PROSITE" id="PS01124">
    <property type="entry name" value="HTH_ARAC_FAMILY_2"/>
    <property type="match status" value="1"/>
</dbReference>
<keyword evidence="1" id="KW-0805">Transcription regulation</keyword>
<name>A0A235F1Y2_9RHOO</name>
<feature type="compositionally biased region" description="Low complexity" evidence="4">
    <location>
        <begin position="336"/>
        <end position="347"/>
    </location>
</feature>
<proteinExistence type="predicted"/>
<sequence length="355" mass="38490">MGRDTLSDLLGAVRLRGAVFYYVSCWRDWATEAPPAREIAAAVMPGADQVMAFHMVARGSAWAAVSGDAPLRLAAGDIVVLPHGDAHVMSSAPGLAAERQQPEWVFANRDAPRPMPISFRDGIGVPTPDAPSEDADAVLVCGFLGCDLRPFNPLVTTLPRLLHLPAARAGGWMANVIDQAARESAERRAGGDAVLERLAEMMFVDTVRRYLEDLPADARGWLAGLRDRHVGRALALLHGTPAHAWTIDELGRQAGLSRSALHERFVQFLGQPPMHYLARWRIQLGSRLLRETRHTVAAIALEVGYESEAAFSRMFKRLVGVPPAAWRRQAQPVVPPTASATTASVSSGAHSSMKR</sequence>
<evidence type="ECO:0000313" key="7">
    <source>
        <dbReference type="Proteomes" id="UP000215181"/>
    </source>
</evidence>
<dbReference type="PANTHER" id="PTHR11019:SF159">
    <property type="entry name" value="TRANSCRIPTIONAL REGULATOR-RELATED"/>
    <property type="match status" value="1"/>
</dbReference>